<reference evidence="2" key="1">
    <citation type="journal article" date="2021" name="Proc. Natl. Acad. Sci. U.S.A.">
        <title>A Catalog of Tens of Thousands of Viruses from Human Metagenomes Reveals Hidden Associations with Chronic Diseases.</title>
        <authorList>
            <person name="Tisza M.J."/>
            <person name="Buck C.B."/>
        </authorList>
    </citation>
    <scope>NUCLEOTIDE SEQUENCE</scope>
    <source>
        <strain evidence="2">Ct1AP5</strain>
    </source>
</reference>
<dbReference type="EMBL" id="BK016070">
    <property type="protein sequence ID" value="DAF92703.1"/>
    <property type="molecule type" value="Genomic_DNA"/>
</dbReference>
<proteinExistence type="predicted"/>
<protein>
    <submittedName>
        <fullName evidence="2">Activating signal cointegrator</fullName>
    </submittedName>
</protein>
<organism evidence="2">
    <name type="scientific">Myoviridae sp. ct1AP5</name>
    <dbReference type="NCBI Taxonomy" id="2825017"/>
    <lineage>
        <taxon>Viruses</taxon>
        <taxon>Duplodnaviria</taxon>
        <taxon>Heunggongvirae</taxon>
        <taxon>Uroviricota</taxon>
        <taxon>Caudoviricetes</taxon>
    </lineage>
</organism>
<dbReference type="Pfam" id="PF12961">
    <property type="entry name" value="DUF3850"/>
    <property type="match status" value="1"/>
</dbReference>
<name>A0A8S5UDX2_9CAUD</name>
<dbReference type="InterPro" id="IPR015947">
    <property type="entry name" value="PUA-like_sf"/>
</dbReference>
<evidence type="ECO:0000259" key="1">
    <source>
        <dbReference type="Pfam" id="PF12961"/>
    </source>
</evidence>
<feature type="domain" description="DUF3850" evidence="1">
    <location>
        <begin position="3"/>
        <end position="76"/>
    </location>
</feature>
<evidence type="ECO:0000313" key="2">
    <source>
        <dbReference type="EMBL" id="DAF92703.1"/>
    </source>
</evidence>
<dbReference type="Gene3D" id="2.30.130.30">
    <property type="entry name" value="Hypothetical protein"/>
    <property type="match status" value="1"/>
</dbReference>
<dbReference type="SUPFAM" id="SSF88697">
    <property type="entry name" value="PUA domain-like"/>
    <property type="match status" value="1"/>
</dbReference>
<dbReference type="InterPro" id="IPR039440">
    <property type="entry name" value="DUF3850"/>
</dbReference>
<sequence>MRVHNLKIKPQYFKDVVAEVKKFEVRFNDRNFKVGDLIVLEEFDHKGYTGKYVNAEITYICNDKEFVKKDYVVLGIKLRLDRGAVL</sequence>
<accession>A0A8S5UDX2</accession>